<proteinExistence type="predicted"/>
<keyword evidence="3" id="KW-1185">Reference proteome</keyword>
<comment type="caution">
    <text evidence="2">The sequence shown here is derived from an EMBL/GenBank/DDBJ whole genome shotgun (WGS) entry which is preliminary data.</text>
</comment>
<protein>
    <submittedName>
        <fullName evidence="2">Uncharacterized protein</fullName>
    </submittedName>
</protein>
<feature type="region of interest" description="Disordered" evidence="1">
    <location>
        <begin position="41"/>
        <end position="64"/>
    </location>
</feature>
<dbReference type="Proteomes" id="UP000179642">
    <property type="component" value="Unassembled WGS sequence"/>
</dbReference>
<evidence type="ECO:0000313" key="3">
    <source>
        <dbReference type="Proteomes" id="UP000179642"/>
    </source>
</evidence>
<name>A0A1S2QLK8_9ACTN</name>
<dbReference type="EMBL" id="MLYO01000015">
    <property type="protein sequence ID" value="OIK06336.1"/>
    <property type="molecule type" value="Genomic_DNA"/>
</dbReference>
<dbReference type="AlphaFoldDB" id="A0A1S2QLK8"/>
<reference evidence="2 3" key="1">
    <citation type="submission" date="2016-10" db="EMBL/GenBank/DDBJ databases">
        <title>Genome sequence of Streptomyces sp. MUSC 1.</title>
        <authorList>
            <person name="Lee L.-H."/>
            <person name="Ser H.-L."/>
            <person name="Law J.W.-F."/>
        </authorList>
    </citation>
    <scope>NUCLEOTIDE SEQUENCE [LARGE SCALE GENOMIC DNA]</scope>
    <source>
        <strain evidence="2 3">MUSC 1</strain>
    </source>
</reference>
<sequence>MPRRSPEHLTPDLLAPPRFLPALGAVFDTLTPWERRVRTLQTAPRTATVPHGVTAARRHGPGTP</sequence>
<organism evidence="2 3">
    <name type="scientific">Streptomyces monashensis</name>
    <dbReference type="NCBI Taxonomy" id="1678012"/>
    <lineage>
        <taxon>Bacteria</taxon>
        <taxon>Bacillati</taxon>
        <taxon>Actinomycetota</taxon>
        <taxon>Actinomycetes</taxon>
        <taxon>Kitasatosporales</taxon>
        <taxon>Streptomycetaceae</taxon>
        <taxon>Streptomyces</taxon>
    </lineage>
</organism>
<evidence type="ECO:0000313" key="2">
    <source>
        <dbReference type="EMBL" id="OIK06336.1"/>
    </source>
</evidence>
<evidence type="ECO:0000256" key="1">
    <source>
        <dbReference type="SAM" id="MobiDB-lite"/>
    </source>
</evidence>
<gene>
    <name evidence="2" type="ORF">BIV23_08055</name>
</gene>
<accession>A0A1S2QLK8</accession>